<feature type="domain" description="DUF4130" evidence="1">
    <location>
        <begin position="84"/>
        <end position="245"/>
    </location>
</feature>
<accession>A0ABS5SEB0</accession>
<dbReference type="InterPro" id="IPR025404">
    <property type="entry name" value="DUF4130"/>
</dbReference>
<keyword evidence="3" id="KW-1185">Reference proteome</keyword>
<evidence type="ECO:0000313" key="3">
    <source>
        <dbReference type="Proteomes" id="UP000756860"/>
    </source>
</evidence>
<dbReference type="InterPro" id="IPR023875">
    <property type="entry name" value="DNA_repair_put"/>
</dbReference>
<dbReference type="NCBIfam" id="TIGR03915">
    <property type="entry name" value="SAM_7_link_chp"/>
    <property type="match status" value="1"/>
</dbReference>
<reference evidence="2 3" key="1">
    <citation type="submission" date="2021-05" db="EMBL/GenBank/DDBJ databases">
        <title>The draft genome of Geobacter luticola JCM 17780.</title>
        <authorList>
            <person name="Xu Z."/>
            <person name="Masuda Y."/>
            <person name="Itoh H."/>
            <person name="Senoo K."/>
        </authorList>
    </citation>
    <scope>NUCLEOTIDE SEQUENCE [LARGE SCALE GENOMIC DNA]</scope>
    <source>
        <strain evidence="2 3">JCM 17780</strain>
    </source>
</reference>
<evidence type="ECO:0000259" key="1">
    <source>
        <dbReference type="Pfam" id="PF13566"/>
    </source>
</evidence>
<dbReference type="Pfam" id="PF13566">
    <property type="entry name" value="DUF4130"/>
    <property type="match status" value="1"/>
</dbReference>
<comment type="caution">
    <text evidence="2">The sequence shown here is derived from an EMBL/GenBank/DDBJ whole genome shotgun (WGS) entry which is preliminary data.</text>
</comment>
<organism evidence="2 3">
    <name type="scientific">Geomobilimonas luticola</name>
    <dbReference type="NCBI Taxonomy" id="1114878"/>
    <lineage>
        <taxon>Bacteria</taxon>
        <taxon>Pseudomonadati</taxon>
        <taxon>Thermodesulfobacteriota</taxon>
        <taxon>Desulfuromonadia</taxon>
        <taxon>Geobacterales</taxon>
        <taxon>Geobacteraceae</taxon>
        <taxon>Geomobilimonas</taxon>
    </lineage>
</organism>
<protein>
    <submittedName>
        <fullName evidence="2">TIGR03915 family putative DNA repair protein</fullName>
    </submittedName>
</protein>
<gene>
    <name evidence="2" type="ORF">KI810_11615</name>
</gene>
<dbReference type="Proteomes" id="UP000756860">
    <property type="component" value="Unassembled WGS sequence"/>
</dbReference>
<evidence type="ECO:0000313" key="2">
    <source>
        <dbReference type="EMBL" id="MBT0653706.1"/>
    </source>
</evidence>
<name>A0ABS5SEB0_9BACT</name>
<dbReference type="EMBL" id="JAHCVK010000005">
    <property type="protein sequence ID" value="MBT0653706.1"/>
    <property type="molecule type" value="Genomic_DNA"/>
</dbReference>
<sequence>MTSYLYDGTFAGLLTVLALVREGGEETTSIGTAPPAQAGLFAATVRVEADAEDAERLLDEIGRRMSPATAAHLYHAFLSETEGAEMLLHHYLRLGWQEGRCLDSLLSHPSVLPVHRLAHRVRFEAHRLKGFVRFREVREGFYYAPLEPDYRVLTLMAPHFADRFHDQDWVIHDVRRNRAIVHGARRKGWEEVALELTGSPVTGGREEWFQSLWRRYFDRLAIAERHNPRLQQGKVPLKYRRYLVEF</sequence>
<proteinExistence type="predicted"/>
<dbReference type="RefSeq" id="WP_214175710.1">
    <property type="nucleotide sequence ID" value="NZ_JAHCVK010000005.1"/>
</dbReference>